<dbReference type="Pfam" id="PF00326">
    <property type="entry name" value="Peptidase_S9"/>
    <property type="match status" value="1"/>
</dbReference>
<dbReference type="GO" id="GO:0070012">
    <property type="term" value="F:oligopeptidase activity"/>
    <property type="evidence" value="ECO:0007669"/>
    <property type="project" value="TreeGrafter"/>
</dbReference>
<reference evidence="13" key="2">
    <citation type="journal article" date="2021" name="Genome Biol. Evol.">
        <title>Developing a high-quality reference genome for a parasitic bivalve with doubly uniparental inheritance (Bivalvia: Unionida).</title>
        <authorList>
            <person name="Smith C.H."/>
        </authorList>
    </citation>
    <scope>NUCLEOTIDE SEQUENCE</scope>
    <source>
        <strain evidence="13">CHS0354</strain>
        <tissue evidence="13">Mantle</tissue>
    </source>
</reference>
<comment type="subcellular location">
    <subcellularLocation>
        <location evidence="2">Cytoplasm</location>
    </subcellularLocation>
</comment>
<dbReference type="Gene3D" id="2.130.10.120">
    <property type="entry name" value="Prolyl oligopeptidase, N-terminal domain"/>
    <property type="match status" value="1"/>
</dbReference>
<proteinExistence type="inferred from homology"/>
<dbReference type="PANTHER" id="PTHR42881">
    <property type="entry name" value="PROLYL ENDOPEPTIDASE"/>
    <property type="match status" value="1"/>
</dbReference>
<dbReference type="PROSITE" id="PS00708">
    <property type="entry name" value="PRO_ENDOPEP_SER"/>
    <property type="match status" value="1"/>
</dbReference>
<dbReference type="SUPFAM" id="SSF53474">
    <property type="entry name" value="alpha/beta-Hydrolases"/>
    <property type="match status" value="1"/>
</dbReference>
<dbReference type="InterPro" id="IPR002470">
    <property type="entry name" value="Peptidase_S9A"/>
</dbReference>
<comment type="catalytic activity">
    <reaction evidence="1">
        <text>Hydrolysis of Pro-|-Xaa &gt;&gt; Ala-|-Xaa in oligopeptides.</text>
        <dbReference type="EC" id="3.4.21.26"/>
    </reaction>
</comment>
<evidence type="ECO:0000256" key="4">
    <source>
        <dbReference type="ARBA" id="ARBA00016310"/>
    </source>
</evidence>
<dbReference type="FunFam" id="3.40.50.1820:FF:000275">
    <property type="entry name" value="Prolyl endopeptidase"/>
    <property type="match status" value="1"/>
</dbReference>
<dbReference type="InterPro" id="IPR051167">
    <property type="entry name" value="Prolyl_oligopep/macrocyclase"/>
</dbReference>
<evidence type="ECO:0000256" key="1">
    <source>
        <dbReference type="ARBA" id="ARBA00001070"/>
    </source>
</evidence>
<dbReference type="Gene3D" id="3.40.50.1820">
    <property type="entry name" value="alpha/beta hydrolase"/>
    <property type="match status" value="1"/>
</dbReference>
<dbReference type="InterPro" id="IPR002471">
    <property type="entry name" value="Pept_S9_AS"/>
</dbReference>
<evidence type="ECO:0000256" key="8">
    <source>
        <dbReference type="ARBA" id="ARBA00022825"/>
    </source>
</evidence>
<gene>
    <name evidence="13" type="ORF">CHS0354_036244</name>
</gene>
<dbReference type="PANTHER" id="PTHR42881:SF2">
    <property type="entry name" value="PROLYL ENDOPEPTIDASE"/>
    <property type="match status" value="1"/>
</dbReference>
<evidence type="ECO:0000256" key="3">
    <source>
        <dbReference type="ARBA" id="ARBA00005228"/>
    </source>
</evidence>
<accession>A0AAE0SVP9</accession>
<dbReference type="AlphaFoldDB" id="A0AAE0SVP9"/>
<evidence type="ECO:0000259" key="12">
    <source>
        <dbReference type="Pfam" id="PF02897"/>
    </source>
</evidence>
<keyword evidence="6 10" id="KW-0645">Protease</keyword>
<evidence type="ECO:0000256" key="7">
    <source>
        <dbReference type="ARBA" id="ARBA00022801"/>
    </source>
</evidence>
<feature type="domain" description="Peptidase S9 prolyl oligopeptidase catalytic" evidence="11">
    <location>
        <begin position="483"/>
        <end position="704"/>
    </location>
</feature>
<evidence type="ECO:0000313" key="13">
    <source>
        <dbReference type="EMBL" id="KAK3598929.1"/>
    </source>
</evidence>
<keyword evidence="9" id="KW-0007">Acetylation</keyword>
<organism evidence="13 14">
    <name type="scientific">Potamilus streckersoni</name>
    <dbReference type="NCBI Taxonomy" id="2493646"/>
    <lineage>
        <taxon>Eukaryota</taxon>
        <taxon>Metazoa</taxon>
        <taxon>Spiralia</taxon>
        <taxon>Lophotrochozoa</taxon>
        <taxon>Mollusca</taxon>
        <taxon>Bivalvia</taxon>
        <taxon>Autobranchia</taxon>
        <taxon>Heteroconchia</taxon>
        <taxon>Palaeoheterodonta</taxon>
        <taxon>Unionida</taxon>
        <taxon>Unionoidea</taxon>
        <taxon>Unionidae</taxon>
        <taxon>Ambleminae</taxon>
        <taxon>Lampsilini</taxon>
        <taxon>Potamilus</taxon>
    </lineage>
</organism>
<evidence type="ECO:0000256" key="2">
    <source>
        <dbReference type="ARBA" id="ARBA00004496"/>
    </source>
</evidence>
<reference evidence="13" key="3">
    <citation type="submission" date="2023-05" db="EMBL/GenBank/DDBJ databases">
        <authorList>
            <person name="Smith C.H."/>
        </authorList>
    </citation>
    <scope>NUCLEOTIDE SEQUENCE</scope>
    <source>
        <strain evidence="13">CHS0354</strain>
        <tissue evidence="13">Mantle</tissue>
    </source>
</reference>
<dbReference type="Pfam" id="PF02897">
    <property type="entry name" value="Peptidase_S9_N"/>
    <property type="match status" value="1"/>
</dbReference>
<dbReference type="PRINTS" id="PR00862">
    <property type="entry name" value="PROLIGOPTASE"/>
</dbReference>
<name>A0AAE0SVP9_9BIVA</name>
<evidence type="ECO:0000256" key="5">
    <source>
        <dbReference type="ARBA" id="ARBA00022490"/>
    </source>
</evidence>
<comment type="caution">
    <text evidence="13">The sequence shown here is derived from an EMBL/GenBank/DDBJ whole genome shotgun (WGS) entry which is preliminary data.</text>
</comment>
<evidence type="ECO:0000256" key="6">
    <source>
        <dbReference type="ARBA" id="ARBA00022670"/>
    </source>
</evidence>
<evidence type="ECO:0000256" key="9">
    <source>
        <dbReference type="ARBA" id="ARBA00022990"/>
    </source>
</evidence>
<dbReference type="EMBL" id="JAEAOA010002123">
    <property type="protein sequence ID" value="KAK3598929.1"/>
    <property type="molecule type" value="Genomic_DNA"/>
</dbReference>
<keyword evidence="14" id="KW-1185">Reference proteome</keyword>
<dbReference type="InterPro" id="IPR023302">
    <property type="entry name" value="Pept_S9A_N"/>
</dbReference>
<dbReference type="GO" id="GO:0004252">
    <property type="term" value="F:serine-type endopeptidase activity"/>
    <property type="evidence" value="ECO:0007669"/>
    <property type="project" value="UniProtKB-UniRule"/>
</dbReference>
<dbReference type="SUPFAM" id="SSF50993">
    <property type="entry name" value="Peptidase/esterase 'gauge' domain"/>
    <property type="match status" value="1"/>
</dbReference>
<dbReference type="Proteomes" id="UP001195483">
    <property type="component" value="Unassembled WGS sequence"/>
</dbReference>
<dbReference type="FunFam" id="3.40.50.1820:FF:000005">
    <property type="entry name" value="Prolyl endopeptidase"/>
    <property type="match status" value="1"/>
</dbReference>
<reference evidence="13" key="1">
    <citation type="journal article" date="2021" name="Genome Biol. Evol.">
        <title>A High-Quality Reference Genome for a Parasitic Bivalve with Doubly Uniparental Inheritance (Bivalvia: Unionida).</title>
        <authorList>
            <person name="Smith C.H."/>
        </authorList>
    </citation>
    <scope>NUCLEOTIDE SEQUENCE</scope>
    <source>
        <strain evidence="13">CHS0354</strain>
    </source>
</reference>
<protein>
    <recommendedName>
        <fullName evidence="4 10">Prolyl endopeptidase</fullName>
        <ecNumber evidence="10">3.4.21.-</ecNumber>
    </recommendedName>
</protein>
<dbReference type="FunFam" id="2.130.10.120:FF:000001">
    <property type="entry name" value="Prolyl endopeptidase"/>
    <property type="match status" value="1"/>
</dbReference>
<dbReference type="GO" id="GO:0005829">
    <property type="term" value="C:cytosol"/>
    <property type="evidence" value="ECO:0007669"/>
    <property type="project" value="TreeGrafter"/>
</dbReference>
<comment type="similarity">
    <text evidence="3 10">Belongs to the peptidase S9A family.</text>
</comment>
<feature type="domain" description="Peptidase S9A N-terminal" evidence="12">
    <location>
        <begin position="7"/>
        <end position="422"/>
    </location>
</feature>
<evidence type="ECO:0000313" key="14">
    <source>
        <dbReference type="Proteomes" id="UP001195483"/>
    </source>
</evidence>
<evidence type="ECO:0000256" key="10">
    <source>
        <dbReference type="RuleBase" id="RU368024"/>
    </source>
</evidence>
<keyword evidence="8 10" id="KW-0720">Serine protease</keyword>
<evidence type="ECO:0000259" key="11">
    <source>
        <dbReference type="Pfam" id="PF00326"/>
    </source>
</evidence>
<dbReference type="GO" id="GO:0006508">
    <property type="term" value="P:proteolysis"/>
    <property type="evidence" value="ECO:0007669"/>
    <property type="project" value="UniProtKB-KW"/>
</dbReference>
<sequence length="709" mass="80607">MGKFSYPKVRRDEDVFDDYHGQKIADPYRWLEDPDSEETKAFVDAQNDLSRPFIDQCPVKHKLYKRIKEMWDYPKYSCPALHGESYYYYFNTGLQNQSVLYVQDSLDGESRVFLDPNKLSEDGTSSIAGTAFSKNGKVFAYGLSESGSDWVKIQFKHAPSAEDLPDTLERVKFSSMSWTHDHKGIFYNKFPEHEGKSDGTETTTNLNQKLYYHLLGTDQSKDVLIAEFPDNPKWMSGAEVTECGCYLVLSVREGCDPVNRFYYYDLQTPENSITGLLSFVKVVDNFDAEYEYITNEGTVFTFKTNLNSPNYKLINIDISKPEMENWITLVEEHEKNVLDWVACIHGNKLVLCYLEDVKHNLYIHDLETGKEIMKLPLDVGTIVGYSGKKKDSEMFYQFTSFLTPGIIYRCNFVDGKYEPKVFREIKVKDFDFNKFETCQVFYPSKDGTKIPMFLVYKKGIAKDGNNPVMLYGYGGFNISISPNFSVARIVFLQHLGGVFALANLRGGGEYGETWHKGGMLGNKQNVFDDFQAAAEYLIEKKYTSPNRIAINGGSNGGLLVGACANQRPDLFGCVIAQVGVMDMLRFHKFTIGHAWTTDYGCSDKPDQFSWLIKYSPLHNIKIPGGNVQYPATLLMTADHDDRVVPLHSLKFIAELQNVAGSNEKQTNPLMIRVDTKAGHGMGKPTAKLIEELIDIYCFIYQCVGLKWTD</sequence>
<dbReference type="InterPro" id="IPR029058">
    <property type="entry name" value="AB_hydrolase_fold"/>
</dbReference>
<keyword evidence="7 10" id="KW-0378">Hydrolase</keyword>
<dbReference type="EC" id="3.4.21.-" evidence="10"/>
<keyword evidence="5" id="KW-0963">Cytoplasm</keyword>
<dbReference type="InterPro" id="IPR001375">
    <property type="entry name" value="Peptidase_S9_cat"/>
</dbReference>